<dbReference type="PANTHER" id="PTHR12608:SF1">
    <property type="entry name" value="TRANSMEMBRANE PROTEIN 165"/>
    <property type="match status" value="1"/>
</dbReference>
<gene>
    <name evidence="8" type="ORF">BCR44DRAFT_1425937</name>
</gene>
<feature type="transmembrane region" description="Helical" evidence="7">
    <location>
        <begin position="343"/>
        <end position="361"/>
    </location>
</feature>
<dbReference type="GO" id="GO:0032468">
    <property type="term" value="P:Golgi calcium ion homeostasis"/>
    <property type="evidence" value="ECO:0007669"/>
    <property type="project" value="TreeGrafter"/>
</dbReference>
<feature type="transmembrane region" description="Helical" evidence="7">
    <location>
        <begin position="412"/>
        <end position="434"/>
    </location>
</feature>
<accession>A0A1Y2I1V1</accession>
<dbReference type="InterPro" id="IPR049555">
    <property type="entry name" value="GDT1-like_CS"/>
</dbReference>
<evidence type="ECO:0000313" key="8">
    <source>
        <dbReference type="EMBL" id="ORZ39943.1"/>
    </source>
</evidence>
<evidence type="ECO:0000256" key="6">
    <source>
        <dbReference type="SAM" id="MobiDB-lite"/>
    </source>
</evidence>
<dbReference type="GO" id="GO:0000329">
    <property type="term" value="C:fungal-type vacuole membrane"/>
    <property type="evidence" value="ECO:0007669"/>
    <property type="project" value="TreeGrafter"/>
</dbReference>
<comment type="similarity">
    <text evidence="2">Belongs to the GDT1 family.</text>
</comment>
<keyword evidence="9" id="KW-1185">Reference proteome</keyword>
<evidence type="ECO:0000256" key="4">
    <source>
        <dbReference type="ARBA" id="ARBA00022989"/>
    </source>
</evidence>
<dbReference type="PROSITE" id="PS01214">
    <property type="entry name" value="UPF0016"/>
    <property type="match status" value="1"/>
</dbReference>
<evidence type="ECO:0008006" key="10">
    <source>
        <dbReference type="Google" id="ProtNLM"/>
    </source>
</evidence>
<dbReference type="GO" id="GO:0005384">
    <property type="term" value="F:manganese ion transmembrane transporter activity"/>
    <property type="evidence" value="ECO:0007669"/>
    <property type="project" value="TreeGrafter"/>
</dbReference>
<dbReference type="PANTHER" id="PTHR12608">
    <property type="entry name" value="TRANSMEMBRANE PROTEIN HTP-1 RELATED"/>
    <property type="match status" value="1"/>
</dbReference>
<evidence type="ECO:0000256" key="1">
    <source>
        <dbReference type="ARBA" id="ARBA00004141"/>
    </source>
</evidence>
<feature type="region of interest" description="Disordered" evidence="6">
    <location>
        <begin position="1"/>
        <end position="30"/>
    </location>
</feature>
<proteinExistence type="inferred from homology"/>
<dbReference type="GO" id="GO:0015085">
    <property type="term" value="F:calcium ion transmembrane transporter activity"/>
    <property type="evidence" value="ECO:0007669"/>
    <property type="project" value="TreeGrafter"/>
</dbReference>
<protein>
    <recommendedName>
        <fullName evidence="10">GDT1 family protein</fullName>
    </recommendedName>
</protein>
<dbReference type="OrthoDB" id="442680at2759"/>
<dbReference type="InterPro" id="IPR001727">
    <property type="entry name" value="GDT1-like"/>
</dbReference>
<dbReference type="EMBL" id="MCFL01000004">
    <property type="protein sequence ID" value="ORZ39943.1"/>
    <property type="molecule type" value="Genomic_DNA"/>
</dbReference>
<dbReference type="GO" id="GO:0005794">
    <property type="term" value="C:Golgi apparatus"/>
    <property type="evidence" value="ECO:0007669"/>
    <property type="project" value="TreeGrafter"/>
</dbReference>
<comment type="subcellular location">
    <subcellularLocation>
        <location evidence="1">Membrane</location>
        <topology evidence="1">Multi-pass membrane protein</topology>
    </subcellularLocation>
</comment>
<feature type="transmembrane region" description="Helical" evidence="7">
    <location>
        <begin position="373"/>
        <end position="400"/>
    </location>
</feature>
<dbReference type="GO" id="GO:0032472">
    <property type="term" value="P:Golgi calcium ion transport"/>
    <property type="evidence" value="ECO:0007669"/>
    <property type="project" value="TreeGrafter"/>
</dbReference>
<evidence type="ECO:0000256" key="5">
    <source>
        <dbReference type="ARBA" id="ARBA00023136"/>
    </source>
</evidence>
<evidence type="ECO:0000256" key="7">
    <source>
        <dbReference type="SAM" id="Phobius"/>
    </source>
</evidence>
<reference evidence="8 9" key="1">
    <citation type="submission" date="2016-07" db="EMBL/GenBank/DDBJ databases">
        <title>Pervasive Adenine N6-methylation of Active Genes in Fungi.</title>
        <authorList>
            <consortium name="DOE Joint Genome Institute"/>
            <person name="Mondo S.J."/>
            <person name="Dannebaum R.O."/>
            <person name="Kuo R.C."/>
            <person name="Labutti K."/>
            <person name="Haridas S."/>
            <person name="Kuo A."/>
            <person name="Salamov A."/>
            <person name="Ahrendt S.R."/>
            <person name="Lipzen A."/>
            <person name="Sullivan W."/>
            <person name="Andreopoulos W.B."/>
            <person name="Clum A."/>
            <person name="Lindquist E."/>
            <person name="Daum C."/>
            <person name="Ramamoorthy G.K."/>
            <person name="Gryganskyi A."/>
            <person name="Culley D."/>
            <person name="Magnuson J.K."/>
            <person name="James T.Y."/>
            <person name="O'Malley M.A."/>
            <person name="Stajich J.E."/>
            <person name="Spatafora J.W."/>
            <person name="Visel A."/>
            <person name="Grigoriev I.V."/>
        </authorList>
    </citation>
    <scope>NUCLEOTIDE SEQUENCE [LARGE SCALE GENOMIC DNA]</scope>
    <source>
        <strain evidence="8 9">PL171</strain>
    </source>
</reference>
<comment type="caution">
    <text evidence="8">The sequence shown here is derived from an EMBL/GenBank/DDBJ whole genome shotgun (WGS) entry which is preliminary data.</text>
</comment>
<keyword evidence="3 7" id="KW-0812">Transmembrane</keyword>
<dbReference type="Pfam" id="PF01169">
    <property type="entry name" value="GDT1"/>
    <property type="match status" value="2"/>
</dbReference>
<keyword evidence="5 7" id="KW-0472">Membrane</keyword>
<dbReference type="Proteomes" id="UP000193411">
    <property type="component" value="Unassembled WGS sequence"/>
</dbReference>
<evidence type="ECO:0000313" key="9">
    <source>
        <dbReference type="Proteomes" id="UP000193411"/>
    </source>
</evidence>
<evidence type="ECO:0000256" key="2">
    <source>
        <dbReference type="ARBA" id="ARBA00009190"/>
    </source>
</evidence>
<feature type="region of interest" description="Disordered" evidence="6">
    <location>
        <begin position="158"/>
        <end position="202"/>
    </location>
</feature>
<feature type="transmembrane region" description="Helical" evidence="7">
    <location>
        <begin position="237"/>
        <end position="257"/>
    </location>
</feature>
<sequence length="435" mass="45639">MYHHFHPMHSRQPTSSAAPTASPLAKQPKRQRGRVSAIALAVSIALLVLASSLECAANSRHPLPASAGSIPGVEPHVSLRLFKRAAAVTGGIAKPKVAPVDLAAPGASNADGDADESQPELIPILDAEKAAPSAEKPVAGVRDGSVEFDTPVEVPVEPVKVSDKGPAGKHRGATLGGASDPPLDRLPTPVPNQTAEEKAADETRRSLITSSLMVIVSEIGDKTFLVAAILAMTHPRLVVFIAAWSALAVMSVLSALLGNVLPTLLNRTYTQALAGVLFLVFGFRMVQEGRGMEPDAGTDEEMAEVAAEIKARDKYEYERLERGTAEPEATTSWAKLVAGTKKVAAYILSPIFVETFVLTFLAEWGDRSQIATIAMAAAGNVMSVILGTIAGHSLCTGLAVMGGKMLATRISVRTVTLVGGVTFLAFGVLTFVYLE</sequence>
<evidence type="ECO:0000256" key="3">
    <source>
        <dbReference type="ARBA" id="ARBA00022692"/>
    </source>
</evidence>
<feature type="compositionally biased region" description="Low complexity" evidence="6">
    <location>
        <begin position="13"/>
        <end position="23"/>
    </location>
</feature>
<name>A0A1Y2I1V1_9FUNG</name>
<keyword evidence="4 7" id="KW-1133">Transmembrane helix</keyword>
<dbReference type="AlphaFoldDB" id="A0A1Y2I1V1"/>
<organism evidence="8 9">
    <name type="scientific">Catenaria anguillulae PL171</name>
    <dbReference type="NCBI Taxonomy" id="765915"/>
    <lineage>
        <taxon>Eukaryota</taxon>
        <taxon>Fungi</taxon>
        <taxon>Fungi incertae sedis</taxon>
        <taxon>Blastocladiomycota</taxon>
        <taxon>Blastocladiomycetes</taxon>
        <taxon>Blastocladiales</taxon>
        <taxon>Catenariaceae</taxon>
        <taxon>Catenaria</taxon>
    </lineage>
</organism>
<dbReference type="STRING" id="765915.A0A1Y2I1V1"/>